<dbReference type="PANTHER" id="PTHR43839">
    <property type="entry name" value="OPPC IN A BINDING PROTEIN-DEPENDENT TRANSPORT SYSTEM"/>
    <property type="match status" value="1"/>
</dbReference>
<feature type="domain" description="ABC transmembrane type-1" evidence="7">
    <location>
        <begin position="202"/>
        <end position="398"/>
    </location>
</feature>
<evidence type="ECO:0000313" key="8">
    <source>
        <dbReference type="EMBL" id="MFC3227295.1"/>
    </source>
</evidence>
<dbReference type="PROSITE" id="PS50928">
    <property type="entry name" value="ABC_TM1"/>
    <property type="match status" value="1"/>
</dbReference>
<dbReference type="InterPro" id="IPR000515">
    <property type="entry name" value="MetI-like"/>
</dbReference>
<evidence type="ECO:0000256" key="1">
    <source>
        <dbReference type="ARBA" id="ARBA00004651"/>
    </source>
</evidence>
<keyword evidence="2 5" id="KW-0812">Transmembrane</keyword>
<dbReference type="Pfam" id="PF12911">
    <property type="entry name" value="OppC_N"/>
    <property type="match status" value="1"/>
</dbReference>
<dbReference type="CDD" id="cd06261">
    <property type="entry name" value="TM_PBP2"/>
    <property type="match status" value="1"/>
</dbReference>
<comment type="similarity">
    <text evidence="5">Belongs to the binding-protein-dependent transport system permease family.</text>
</comment>
<dbReference type="Pfam" id="PF00528">
    <property type="entry name" value="BPD_transp_1"/>
    <property type="match status" value="1"/>
</dbReference>
<sequence length="409" mass="45808">MTDRTAGEDPRPAAGEPDTGAPQVQQGGRLRHWSNPAPFDPHSIEAMSPEQERYFMASQWTMMWFKFRRHRLAVGSGIFLLLVYISILFSEMIAPYDLHSRNPQRIFAPPQQINFFHEGSFVGPFVYGYDYKLNMKTLKREYTENPDKVQPIRFFCLGDPYEFWGMVEMRFHLACAAEGGTLYLLGTDRLGRDIFSRIVYGTRISMTVGLFGIAISFIIGIVLGGISGYYGGWIDNVIQRLIELVRSLPELPLWMALSAALPVTWNPILIYFGITIILGLLDWPGLARAVRSKFLSLREEDFTTAAQLMGASPSRVIGRHLLPSFMSHLIASASLSIPTMILGETALSFLGLGLRPPITSWGVLLNEAQNINVVALYPWLMAPVIPVILVVLAFNFLGDGLRDAADPYK</sequence>
<gene>
    <name evidence="8" type="ORF">ACFOGJ_08650</name>
</gene>
<feature type="transmembrane region" description="Helical" evidence="5">
    <location>
        <begin position="207"/>
        <end position="231"/>
    </location>
</feature>
<keyword evidence="5" id="KW-0813">Transport</keyword>
<keyword evidence="4 5" id="KW-0472">Membrane</keyword>
<dbReference type="InterPro" id="IPR035906">
    <property type="entry name" value="MetI-like_sf"/>
</dbReference>
<accession>A0ABV7KYP8</accession>
<comment type="caution">
    <text evidence="8">The sequence shown here is derived from an EMBL/GenBank/DDBJ whole genome shotgun (WGS) entry which is preliminary data.</text>
</comment>
<dbReference type="Gene3D" id="1.10.3720.10">
    <property type="entry name" value="MetI-like"/>
    <property type="match status" value="1"/>
</dbReference>
<proteinExistence type="inferred from homology"/>
<dbReference type="InterPro" id="IPR025966">
    <property type="entry name" value="OppC_N"/>
</dbReference>
<evidence type="ECO:0000256" key="6">
    <source>
        <dbReference type="SAM" id="MobiDB-lite"/>
    </source>
</evidence>
<dbReference type="RefSeq" id="WP_379899456.1">
    <property type="nucleotide sequence ID" value="NZ_JBHRTR010000020.1"/>
</dbReference>
<feature type="transmembrane region" description="Helical" evidence="5">
    <location>
        <begin position="72"/>
        <end position="94"/>
    </location>
</feature>
<dbReference type="SUPFAM" id="SSF161098">
    <property type="entry name" value="MetI-like"/>
    <property type="match status" value="1"/>
</dbReference>
<dbReference type="EMBL" id="JBHRTR010000020">
    <property type="protein sequence ID" value="MFC3227295.1"/>
    <property type="molecule type" value="Genomic_DNA"/>
</dbReference>
<feature type="transmembrane region" description="Helical" evidence="5">
    <location>
        <begin position="374"/>
        <end position="397"/>
    </location>
</feature>
<dbReference type="Proteomes" id="UP001595528">
    <property type="component" value="Unassembled WGS sequence"/>
</dbReference>
<protein>
    <submittedName>
        <fullName evidence="8">ABC transporter permease</fullName>
    </submittedName>
</protein>
<evidence type="ECO:0000313" key="9">
    <source>
        <dbReference type="Proteomes" id="UP001595528"/>
    </source>
</evidence>
<evidence type="ECO:0000259" key="7">
    <source>
        <dbReference type="PROSITE" id="PS50928"/>
    </source>
</evidence>
<keyword evidence="3 5" id="KW-1133">Transmembrane helix</keyword>
<comment type="subcellular location">
    <subcellularLocation>
        <location evidence="1 5">Cell membrane</location>
        <topology evidence="1 5">Multi-pass membrane protein</topology>
    </subcellularLocation>
</comment>
<evidence type="ECO:0000256" key="4">
    <source>
        <dbReference type="ARBA" id="ARBA00023136"/>
    </source>
</evidence>
<keyword evidence="9" id="KW-1185">Reference proteome</keyword>
<feature type="region of interest" description="Disordered" evidence="6">
    <location>
        <begin position="1"/>
        <end position="32"/>
    </location>
</feature>
<evidence type="ECO:0000256" key="2">
    <source>
        <dbReference type="ARBA" id="ARBA00022692"/>
    </source>
</evidence>
<feature type="transmembrane region" description="Helical" evidence="5">
    <location>
        <begin position="251"/>
        <end position="281"/>
    </location>
</feature>
<organism evidence="8 9">
    <name type="scientific">Marinibaculum pumilum</name>
    <dbReference type="NCBI Taxonomy" id="1766165"/>
    <lineage>
        <taxon>Bacteria</taxon>
        <taxon>Pseudomonadati</taxon>
        <taxon>Pseudomonadota</taxon>
        <taxon>Alphaproteobacteria</taxon>
        <taxon>Rhodospirillales</taxon>
        <taxon>Rhodospirillaceae</taxon>
        <taxon>Marinibaculum</taxon>
    </lineage>
</organism>
<evidence type="ECO:0000256" key="5">
    <source>
        <dbReference type="RuleBase" id="RU363032"/>
    </source>
</evidence>
<reference evidence="9" key="1">
    <citation type="journal article" date="2019" name="Int. J. Syst. Evol. Microbiol.">
        <title>The Global Catalogue of Microorganisms (GCM) 10K type strain sequencing project: providing services to taxonomists for standard genome sequencing and annotation.</title>
        <authorList>
            <consortium name="The Broad Institute Genomics Platform"/>
            <consortium name="The Broad Institute Genome Sequencing Center for Infectious Disease"/>
            <person name="Wu L."/>
            <person name="Ma J."/>
        </authorList>
    </citation>
    <scope>NUCLEOTIDE SEQUENCE [LARGE SCALE GENOMIC DNA]</scope>
    <source>
        <strain evidence="9">KCTC 42964</strain>
    </source>
</reference>
<dbReference type="PANTHER" id="PTHR43839:SF3">
    <property type="entry name" value="OLIGOPEPTIDE ABC TRANSPORTER, PERMEASE PROTEIN"/>
    <property type="match status" value="1"/>
</dbReference>
<feature type="compositionally biased region" description="Basic and acidic residues" evidence="6">
    <location>
        <begin position="1"/>
        <end position="11"/>
    </location>
</feature>
<evidence type="ECO:0000256" key="3">
    <source>
        <dbReference type="ARBA" id="ARBA00022989"/>
    </source>
</evidence>
<name>A0ABV7KYP8_9PROT</name>
<feature type="transmembrane region" description="Helical" evidence="5">
    <location>
        <begin position="169"/>
        <end position="186"/>
    </location>
</feature>